<evidence type="ECO:0000256" key="4">
    <source>
        <dbReference type="ARBA" id="ARBA00023242"/>
    </source>
</evidence>
<dbReference type="GO" id="GO:0045944">
    <property type="term" value="P:positive regulation of transcription by RNA polymerase II"/>
    <property type="evidence" value="ECO:0007669"/>
    <property type="project" value="TreeGrafter"/>
</dbReference>
<dbReference type="GeneID" id="89969849"/>
<keyword evidence="2" id="KW-0238">DNA-binding</keyword>
<gene>
    <name evidence="7" type="ORF">LTR84_001629</name>
</gene>
<dbReference type="PANTHER" id="PTHR31644">
    <property type="entry name" value="TRANSCRIPTIONAL ACTIVATOR ARO80-RELATED"/>
    <property type="match status" value="1"/>
</dbReference>
<sequence>MPLNNHNVNHPDPSQLYKRGDRQFHRIYIACENCRKHKARCELGGSGQGIFAFSGPPCARCRREERECLFSEGRSSRKRRKVGTPANQSTDTASPISSADLASHAIAIQIGRDVPHTKLSSSITAQNLIGLDQSAPESRTLHNHHDVIRPTPVALRNTYSDCAGASVSVADHIGSTHKTPDYLDVPSINENHLNDVIMRKVISKGNDPIDLLFEAAAAANQEDPIYSGQSSAVFMSTRRYNTDLNTRSRTPSTRTNVQNSSANANVLSAWNLSRCVKMEFLAAEEAIFLADEFFQNLAPHTPILIESFDGHKTYHQHLPEEPLLCPTILLISARYHALPGTLSRAQVIHDELWRYVQALIQLISLGHDRVSEHRLRSISSIEALLLLSEWYPRTSQSVASTYDWALDLPELQNPPANINTSIEDIVGPAKLADRMCWMFLGTAQLLGHEMGIFTKQDHRDLENSGSGSEQFRRLRLQELLCIYVTQIAARLGFHSMIESSIGHAALSRLSKPTNTLIVAWLDLMKLSKSIHGILFSSEARMRELLLTQGYVELLEHFQPLLKQWHEKNLKDYQNARPSAPKSKEPLDDILFIEYHTVRMYTNSLSVQGMIQHTLAQDTIKSPRYTPGNLAAISTEQDPGFHFVQQVISDARQILERTVELGKANLLRFHPMRIFHRVLGASIFILKAIILGIRDIKADTGAQPVSLVSLLEQTIQALKVSSVDESHPAACYGLLLERYFTGIRSKGISSATASIPSASTIVENDPQAHSIDPTETWYSEMFDPYVQLDFSQEFGRLEDLDLCFDFGDYRF</sequence>
<dbReference type="AlphaFoldDB" id="A0AAV9NCY6"/>
<name>A0AAV9NCY6_9EURO</name>
<reference evidence="7 8" key="1">
    <citation type="submission" date="2023-08" db="EMBL/GenBank/DDBJ databases">
        <title>Black Yeasts Isolated from many extreme environments.</title>
        <authorList>
            <person name="Coleine C."/>
            <person name="Stajich J.E."/>
            <person name="Selbmann L."/>
        </authorList>
    </citation>
    <scope>NUCLEOTIDE SEQUENCE [LARGE SCALE GENOMIC DNA]</scope>
    <source>
        <strain evidence="7 8">CCFEE 5792</strain>
    </source>
</reference>
<keyword evidence="3" id="KW-0804">Transcription</keyword>
<dbReference type="CDD" id="cd00067">
    <property type="entry name" value="GAL4"/>
    <property type="match status" value="1"/>
</dbReference>
<dbReference type="GO" id="GO:0005634">
    <property type="term" value="C:nucleus"/>
    <property type="evidence" value="ECO:0007669"/>
    <property type="project" value="TreeGrafter"/>
</dbReference>
<proteinExistence type="predicted"/>
<dbReference type="InterPro" id="IPR052780">
    <property type="entry name" value="AAA_Catabolism_Regulators"/>
</dbReference>
<dbReference type="EMBL" id="JAVRRD010000010">
    <property type="protein sequence ID" value="KAK5054737.1"/>
    <property type="molecule type" value="Genomic_DNA"/>
</dbReference>
<dbReference type="SUPFAM" id="SSF57701">
    <property type="entry name" value="Zn2/Cys6 DNA-binding domain"/>
    <property type="match status" value="1"/>
</dbReference>
<dbReference type="GO" id="GO:0000981">
    <property type="term" value="F:DNA-binding transcription factor activity, RNA polymerase II-specific"/>
    <property type="evidence" value="ECO:0007669"/>
    <property type="project" value="InterPro"/>
</dbReference>
<dbReference type="GO" id="GO:0008270">
    <property type="term" value="F:zinc ion binding"/>
    <property type="evidence" value="ECO:0007669"/>
    <property type="project" value="InterPro"/>
</dbReference>
<dbReference type="GO" id="GO:0009074">
    <property type="term" value="P:aromatic amino acid family catabolic process"/>
    <property type="evidence" value="ECO:0007669"/>
    <property type="project" value="TreeGrafter"/>
</dbReference>
<feature type="region of interest" description="Disordered" evidence="5">
    <location>
        <begin position="72"/>
        <end position="97"/>
    </location>
</feature>
<dbReference type="InterPro" id="IPR001138">
    <property type="entry name" value="Zn2Cys6_DnaBD"/>
</dbReference>
<dbReference type="RefSeq" id="XP_064707510.1">
    <property type="nucleotide sequence ID" value="XM_064845252.1"/>
</dbReference>
<evidence type="ECO:0000313" key="8">
    <source>
        <dbReference type="Proteomes" id="UP001358417"/>
    </source>
</evidence>
<comment type="caution">
    <text evidence="7">The sequence shown here is derived from an EMBL/GenBank/DDBJ whole genome shotgun (WGS) entry which is preliminary data.</text>
</comment>
<evidence type="ECO:0000313" key="7">
    <source>
        <dbReference type="EMBL" id="KAK5054737.1"/>
    </source>
</evidence>
<dbReference type="PANTHER" id="PTHR31644:SF3">
    <property type="entry name" value="ZN(II)2CYS6 TRANSCRIPTION FACTOR (EUROFUNG)"/>
    <property type="match status" value="1"/>
</dbReference>
<dbReference type="PROSITE" id="PS50048">
    <property type="entry name" value="ZN2_CY6_FUNGAL_2"/>
    <property type="match status" value="1"/>
</dbReference>
<evidence type="ECO:0000256" key="5">
    <source>
        <dbReference type="SAM" id="MobiDB-lite"/>
    </source>
</evidence>
<feature type="domain" description="Zn(2)-C6 fungal-type" evidence="6">
    <location>
        <begin position="30"/>
        <end position="70"/>
    </location>
</feature>
<dbReference type="InterPro" id="IPR036864">
    <property type="entry name" value="Zn2-C6_fun-type_DNA-bd_sf"/>
</dbReference>
<evidence type="ECO:0000256" key="3">
    <source>
        <dbReference type="ARBA" id="ARBA00023163"/>
    </source>
</evidence>
<feature type="compositionally biased region" description="Polar residues" evidence="5">
    <location>
        <begin position="85"/>
        <end position="97"/>
    </location>
</feature>
<dbReference type="Proteomes" id="UP001358417">
    <property type="component" value="Unassembled WGS sequence"/>
</dbReference>
<evidence type="ECO:0000259" key="6">
    <source>
        <dbReference type="PROSITE" id="PS50048"/>
    </source>
</evidence>
<organism evidence="7 8">
    <name type="scientific">Exophiala bonariae</name>
    <dbReference type="NCBI Taxonomy" id="1690606"/>
    <lineage>
        <taxon>Eukaryota</taxon>
        <taxon>Fungi</taxon>
        <taxon>Dikarya</taxon>
        <taxon>Ascomycota</taxon>
        <taxon>Pezizomycotina</taxon>
        <taxon>Eurotiomycetes</taxon>
        <taxon>Chaetothyriomycetidae</taxon>
        <taxon>Chaetothyriales</taxon>
        <taxon>Herpotrichiellaceae</taxon>
        <taxon>Exophiala</taxon>
    </lineage>
</organism>
<dbReference type="CDD" id="cd12148">
    <property type="entry name" value="fungal_TF_MHR"/>
    <property type="match status" value="1"/>
</dbReference>
<keyword evidence="8" id="KW-1185">Reference proteome</keyword>
<dbReference type="Gene3D" id="4.10.240.10">
    <property type="entry name" value="Zn(2)-C6 fungal-type DNA-binding domain"/>
    <property type="match status" value="1"/>
</dbReference>
<evidence type="ECO:0000256" key="1">
    <source>
        <dbReference type="ARBA" id="ARBA00023015"/>
    </source>
</evidence>
<keyword evidence="1" id="KW-0805">Transcription regulation</keyword>
<accession>A0AAV9NCY6</accession>
<protein>
    <recommendedName>
        <fullName evidence="6">Zn(2)-C6 fungal-type domain-containing protein</fullName>
    </recommendedName>
</protein>
<evidence type="ECO:0000256" key="2">
    <source>
        <dbReference type="ARBA" id="ARBA00023125"/>
    </source>
</evidence>
<dbReference type="SMART" id="SM00066">
    <property type="entry name" value="GAL4"/>
    <property type="match status" value="1"/>
</dbReference>
<keyword evidence="4" id="KW-0539">Nucleus</keyword>
<dbReference type="GO" id="GO:0003677">
    <property type="term" value="F:DNA binding"/>
    <property type="evidence" value="ECO:0007669"/>
    <property type="project" value="UniProtKB-KW"/>
</dbReference>